<feature type="site" description="Important for catalytic activity" evidence="5">
    <location>
        <position position="334"/>
    </location>
</feature>
<evidence type="ECO:0000256" key="2">
    <source>
        <dbReference type="ARBA" id="ARBA00009084"/>
    </source>
</evidence>
<feature type="active site" evidence="5">
    <location>
        <position position="321"/>
    </location>
</feature>
<dbReference type="InterPro" id="IPR051546">
    <property type="entry name" value="Aspartate_Ammonia-Lyase"/>
</dbReference>
<dbReference type="EC" id="4.2.1.2" evidence="5"/>
<comment type="subunit">
    <text evidence="5">Homotetramer.</text>
</comment>
<keyword evidence="5" id="KW-0963">Cytoplasm</keyword>
<keyword evidence="4 5" id="KW-0456">Lyase</keyword>
<evidence type="ECO:0000259" key="6">
    <source>
        <dbReference type="Pfam" id="PF00206"/>
    </source>
</evidence>
<dbReference type="InterPro" id="IPR018951">
    <property type="entry name" value="Fumarase_C_C"/>
</dbReference>
<dbReference type="GO" id="GO:0005829">
    <property type="term" value="C:cytosol"/>
    <property type="evidence" value="ECO:0007669"/>
    <property type="project" value="TreeGrafter"/>
</dbReference>
<dbReference type="InterPro" id="IPR000362">
    <property type="entry name" value="Fumarate_lyase_fam"/>
</dbReference>
<feature type="binding site" evidence="5">
    <location>
        <begin position="142"/>
        <end position="144"/>
    </location>
    <ligand>
        <name>substrate</name>
    </ligand>
</feature>
<keyword evidence="3 5" id="KW-0816">Tricarboxylic acid cycle</keyword>
<dbReference type="Gene3D" id="1.10.275.10">
    <property type="entry name" value="Fumarase/aspartase (N-terminal domain)"/>
    <property type="match status" value="1"/>
</dbReference>
<dbReference type="PRINTS" id="PR00145">
    <property type="entry name" value="ARGSUCLYASE"/>
</dbReference>
<dbReference type="SUPFAM" id="SSF48557">
    <property type="entry name" value="L-aspartase-like"/>
    <property type="match status" value="1"/>
</dbReference>
<dbReference type="Gene3D" id="1.10.40.30">
    <property type="entry name" value="Fumarase/aspartase (C-terminal domain)"/>
    <property type="match status" value="1"/>
</dbReference>
<dbReference type="KEGG" id="far:ABE41_015355"/>
<dbReference type="Gene3D" id="1.20.200.10">
    <property type="entry name" value="Fumarase/aspartase (Central domain)"/>
    <property type="match status" value="1"/>
</dbReference>
<dbReference type="InterPro" id="IPR022761">
    <property type="entry name" value="Fumarate_lyase_N"/>
</dbReference>
<comment type="miscellaneous">
    <text evidence="5">There are 2 substrate-binding sites: the catalytic A site, and the non-catalytic B site that may play a role in the transfer of substrate or product between the active site and the solvent. Alternatively, the B site may bind allosteric effectors.</text>
</comment>
<keyword evidence="9" id="KW-1185">Reference proteome</keyword>
<feature type="binding site" evidence="5">
    <location>
        <begin position="327"/>
        <end position="329"/>
    </location>
    <ligand>
        <name>substrate</name>
    </ligand>
</feature>
<evidence type="ECO:0000313" key="8">
    <source>
        <dbReference type="EMBL" id="ANX13385.1"/>
    </source>
</evidence>
<dbReference type="AlphaFoldDB" id="A0A1B1Z7C3"/>
<comment type="pathway">
    <text evidence="5">Carbohydrate metabolism; tricarboxylic acid cycle; (S)-malate from fumarate: step 1/1.</text>
</comment>
<dbReference type="HAMAP" id="MF_00743">
    <property type="entry name" value="FumaraseC"/>
    <property type="match status" value="1"/>
</dbReference>
<proteinExistence type="inferred from homology"/>
<name>A0A1B1Z7C3_9BACL</name>
<accession>A0A1B1Z7C3</accession>
<evidence type="ECO:0000256" key="4">
    <source>
        <dbReference type="ARBA" id="ARBA00023239"/>
    </source>
</evidence>
<feature type="domain" description="Fumarate lyase N-terminal" evidence="6">
    <location>
        <begin position="15"/>
        <end position="345"/>
    </location>
</feature>
<protein>
    <recommendedName>
        <fullName evidence="5">Fumarate hydratase class II</fullName>
        <shortName evidence="5">Fumarase C</shortName>
        <ecNumber evidence="5">4.2.1.2</ecNumber>
    </recommendedName>
    <alternativeName>
        <fullName evidence="5">Aerobic fumarase</fullName>
    </alternativeName>
    <alternativeName>
        <fullName evidence="5">Iron-independent fumarase</fullName>
    </alternativeName>
</protein>
<dbReference type="PANTHER" id="PTHR42696">
    <property type="entry name" value="ASPARTATE AMMONIA-LYASE"/>
    <property type="match status" value="1"/>
</dbReference>
<feature type="binding site" evidence="5">
    <location>
        <position position="322"/>
    </location>
    <ligand>
        <name>substrate</name>
    </ligand>
</feature>
<dbReference type="GO" id="GO:0006106">
    <property type="term" value="P:fumarate metabolic process"/>
    <property type="evidence" value="ECO:0007669"/>
    <property type="project" value="InterPro"/>
</dbReference>
<dbReference type="InterPro" id="IPR024083">
    <property type="entry name" value="Fumarase/histidase_N"/>
</dbReference>
<dbReference type="UniPathway" id="UPA00223">
    <property type="reaction ID" value="UER01007"/>
</dbReference>
<dbReference type="STRING" id="255247.ABE41_015355"/>
<evidence type="ECO:0000256" key="3">
    <source>
        <dbReference type="ARBA" id="ARBA00022532"/>
    </source>
</evidence>
<dbReference type="EMBL" id="CP016761">
    <property type="protein sequence ID" value="ANX13385.1"/>
    <property type="molecule type" value="Genomic_DNA"/>
</dbReference>
<comment type="caution">
    <text evidence="5">Lacks conserved residue(s) required for the propagation of feature annotation.</text>
</comment>
<dbReference type="Proteomes" id="UP000077412">
    <property type="component" value="Chromosome"/>
</dbReference>
<dbReference type="CDD" id="cd01596">
    <property type="entry name" value="Aspartase_like"/>
    <property type="match status" value="1"/>
</dbReference>
<evidence type="ECO:0000256" key="1">
    <source>
        <dbReference type="ARBA" id="ARBA00001494"/>
    </source>
</evidence>
<dbReference type="GO" id="GO:0004333">
    <property type="term" value="F:fumarate hydratase activity"/>
    <property type="evidence" value="ECO:0007669"/>
    <property type="project" value="UniProtKB-UniRule"/>
</dbReference>
<reference evidence="8 9" key="1">
    <citation type="submission" date="2016-08" db="EMBL/GenBank/DDBJ databases">
        <title>Complete genome sequence of Fictibacillus arsenicus G25-54, a strain with toxicity to nematodes and a potential arsenic-resistance activity.</title>
        <authorList>
            <person name="Zheng Z."/>
        </authorList>
    </citation>
    <scope>NUCLEOTIDE SEQUENCE [LARGE SCALE GENOMIC DNA]</scope>
    <source>
        <strain evidence="8 9">G25-54</strain>
    </source>
</reference>
<feature type="binding site" description="in site B" evidence="5">
    <location>
        <begin position="132"/>
        <end position="135"/>
    </location>
    <ligand>
        <name>substrate</name>
    </ligand>
</feature>
<comment type="catalytic activity">
    <reaction evidence="1">
        <text>L-aspartate = fumarate + NH4(+)</text>
        <dbReference type="Rhea" id="RHEA:16601"/>
        <dbReference type="ChEBI" id="CHEBI:28938"/>
        <dbReference type="ChEBI" id="CHEBI:29806"/>
        <dbReference type="ChEBI" id="CHEBI:29991"/>
        <dbReference type="EC" id="4.3.1.1"/>
    </reaction>
</comment>
<dbReference type="Pfam" id="PF00206">
    <property type="entry name" value="Lyase_1"/>
    <property type="match status" value="1"/>
</dbReference>
<dbReference type="PANTHER" id="PTHR42696:SF2">
    <property type="entry name" value="ASPARTATE AMMONIA-LYASE"/>
    <property type="match status" value="1"/>
</dbReference>
<gene>
    <name evidence="8" type="primary">aspA</name>
    <name evidence="5" type="synonym">fumC</name>
    <name evidence="8" type="ORF">ABE41_015355</name>
</gene>
<evidence type="ECO:0000259" key="7">
    <source>
        <dbReference type="Pfam" id="PF10415"/>
    </source>
</evidence>
<dbReference type="Pfam" id="PF10415">
    <property type="entry name" value="FumaraseC_C"/>
    <property type="match status" value="1"/>
</dbReference>
<dbReference type="FunFam" id="1.10.40.30:FF:000002">
    <property type="entry name" value="Fumarate hydratase class II"/>
    <property type="match status" value="1"/>
</dbReference>
<dbReference type="InterPro" id="IPR020557">
    <property type="entry name" value="Fumarate_lyase_CS"/>
</dbReference>
<sequence length="463" mass="50455">MNEVDKFRIAKDTLGEVKVPEDVYYGAQTQRAVNNFPISGLRLPFSFIKAQAIIKASAAAANKECGVLNAKKADCIIQAAEEIINGKWNEQFVVDVYQAGAGTSQNMNVNEVIASRAAEILGGKKGDFSLVHPNDDVNMSQSTNDTIPTAIHISIAGQLYETLYPAIDHLLEVLEEKEKEFHSVVKAGRTHLQDAVPIRLGSEFKGYKGAVLSVKNALKEAEKYLFDLGLGGNAVGTGINAHEKYAVLAIKEIAKRTKLPFTQSENTYMFMQNTNAAIRISGHLRELAVHLIKISSDLRLLSSGPRTGLAEITLPAVQPGSSIMPGKINPVILENLYMICSQVIGNDSCVTTAAIGSQLEINPMMPVIGYNVLQSITIISNGMNVFTDKCLKGISANKERIKEWLDQSLSLVTALNPHIGYEKAAALAKESFETGKTLKELLIEKKLFTPEEAERILDPNSMI</sequence>
<dbReference type="NCBIfam" id="NF008909">
    <property type="entry name" value="PRK12273.1"/>
    <property type="match status" value="1"/>
</dbReference>
<dbReference type="PROSITE" id="PS00163">
    <property type="entry name" value="FUMARATE_LYASES"/>
    <property type="match status" value="1"/>
</dbReference>
<dbReference type="FunFam" id="1.10.275.10:FF:000001">
    <property type="entry name" value="Fumarate hydratase, mitochondrial"/>
    <property type="match status" value="1"/>
</dbReference>
<evidence type="ECO:0000313" key="9">
    <source>
        <dbReference type="Proteomes" id="UP000077412"/>
    </source>
</evidence>
<comment type="subcellular location">
    <subcellularLocation>
        <location evidence="5">Cytoplasm</location>
    </subcellularLocation>
</comment>
<dbReference type="GO" id="GO:0006531">
    <property type="term" value="P:aspartate metabolic process"/>
    <property type="evidence" value="ECO:0007669"/>
    <property type="project" value="TreeGrafter"/>
</dbReference>
<feature type="domain" description="Fumarase C C-terminal" evidence="7">
    <location>
        <begin position="411"/>
        <end position="463"/>
    </location>
</feature>
<comment type="function">
    <text evidence="5">Involved in the TCA cycle. Catalyzes the stereospecific interconversion of fumarate to L-malate.</text>
</comment>
<dbReference type="FunFam" id="1.20.200.10:FF:000001">
    <property type="entry name" value="Fumarate hydratase, mitochondrial"/>
    <property type="match status" value="1"/>
</dbReference>
<comment type="similarity">
    <text evidence="2 5">Belongs to the class-II fumarase/aspartase family. Fumarase subfamily.</text>
</comment>
<feature type="binding site" evidence="5">
    <location>
        <position position="190"/>
    </location>
    <ligand>
        <name>substrate</name>
    </ligand>
</feature>
<dbReference type="GO" id="GO:0008797">
    <property type="term" value="F:aspartate ammonia-lyase activity"/>
    <property type="evidence" value="ECO:0007669"/>
    <property type="project" value="UniProtKB-EC"/>
</dbReference>
<dbReference type="InterPro" id="IPR005677">
    <property type="entry name" value="Fum_hydII"/>
</dbReference>
<dbReference type="GO" id="GO:0006099">
    <property type="term" value="P:tricarboxylic acid cycle"/>
    <property type="evidence" value="ECO:0007669"/>
    <property type="project" value="UniProtKB-UniRule"/>
</dbReference>
<organism evidence="8 9">
    <name type="scientific">Fictibacillus arsenicus</name>
    <dbReference type="NCBI Taxonomy" id="255247"/>
    <lineage>
        <taxon>Bacteria</taxon>
        <taxon>Bacillati</taxon>
        <taxon>Bacillota</taxon>
        <taxon>Bacilli</taxon>
        <taxon>Bacillales</taxon>
        <taxon>Fictibacillaceae</taxon>
        <taxon>Fictibacillus</taxon>
    </lineage>
</organism>
<comment type="catalytic activity">
    <reaction evidence="5">
        <text>(S)-malate = fumarate + H2O</text>
        <dbReference type="Rhea" id="RHEA:12460"/>
        <dbReference type="ChEBI" id="CHEBI:15377"/>
        <dbReference type="ChEBI" id="CHEBI:15589"/>
        <dbReference type="ChEBI" id="CHEBI:29806"/>
        <dbReference type="EC" id="4.2.1.2"/>
    </reaction>
</comment>
<evidence type="ECO:0000256" key="5">
    <source>
        <dbReference type="HAMAP-Rule" id="MF_00743"/>
    </source>
</evidence>
<dbReference type="PRINTS" id="PR00149">
    <property type="entry name" value="FUMRATELYASE"/>
</dbReference>
<feature type="active site" description="Proton donor/acceptor" evidence="5">
    <location>
        <position position="191"/>
    </location>
</feature>
<dbReference type="InterPro" id="IPR008948">
    <property type="entry name" value="L-Aspartase-like"/>
</dbReference>